<reference evidence="2" key="1">
    <citation type="submission" date="2023-07" db="EMBL/GenBank/DDBJ databases">
        <authorList>
            <consortium name="AG Swart"/>
            <person name="Singh M."/>
            <person name="Singh A."/>
            <person name="Seah K."/>
            <person name="Emmerich C."/>
        </authorList>
    </citation>
    <scope>NUCLEOTIDE SEQUENCE</scope>
    <source>
        <strain evidence="2">DP1</strain>
    </source>
</reference>
<name>A0AAD2D704_EUPCR</name>
<keyword evidence="1" id="KW-0175">Coiled coil</keyword>
<dbReference type="EMBL" id="CAMPGE010025288">
    <property type="protein sequence ID" value="CAI2383062.1"/>
    <property type="molecule type" value="Genomic_DNA"/>
</dbReference>
<feature type="coiled-coil region" evidence="1">
    <location>
        <begin position="214"/>
        <end position="251"/>
    </location>
</feature>
<dbReference type="Proteomes" id="UP001295684">
    <property type="component" value="Unassembled WGS sequence"/>
</dbReference>
<evidence type="ECO:0008006" key="4">
    <source>
        <dbReference type="Google" id="ProtNLM"/>
    </source>
</evidence>
<evidence type="ECO:0000313" key="3">
    <source>
        <dbReference type="Proteomes" id="UP001295684"/>
    </source>
</evidence>
<sequence length="856" mass="98449">MEFEKLNKKLKLFQKAVTTRKNKRKSLCSESLREDGQEAKVLPSRFKDKGINLGISQNQSFRNKSAEKYKMNQSVLVPNFNKSAHLNKIDFVSNFKADNRLGNPPRRANQSVHHYESLRVWSKSTQNKGRFCRVNYRLTDVHKARINKIPARPITDTKNLDNDRAKDPVKIELDKIKSDFGKFSVDSQAQSKVDNDYHTSRTVKRKDLENQVLRKNSDAKIKKFIQKIQDLEQENTDLRDYNRKLLKLEDNSSILSTDVHTFYQDVFITDLNKQIDKNNQKEGEYKKQITEQAIIIEKLQKEVQHLNKVLNRYRNIVNELTKKENGLLKSQNLQRLGKPIQRLHSMIGNDHDDSSILDDESSVQFEAPLSITSGFNQKTMLPGNDASRLSSTISLIKQAKAKKSNRIKLDMINNCLSAISKTRHLNNMIDIFKQKVRLLVNVDQVNVILTNNIVVDAFNKEKKGYTQPIKLEECTIFRAMENRTGNKHTQDNDNFRNFYCGTFEEAFIGQKGKNYMISPIKDFSATKKHGHLSKYPMYAIVQVERTKKNSPKFEIKENQILDSLCLMMSSCIQRVQNTQDCNRKEERVMHLLKTFRQIAMERNHVNIYNKIIEYVPKIMNVEKAGLFMTDPADKKSMYNISTWEKDSSGVPYITQVARYPSNVGLTGICMMNKEVIRYDKDKTNLIEEKGEKGDKGRQGFISEIDNYMEAGTIHNALYGPLIDDLGKPVGCIQLLNKKGKAEFTDTDLEEFQTILDVTAATVDNSNESLKGMNLVTSLLQTIQTIHSLFSNDLATLANLHEIEFVANIKLIKEELSTLVDSKKKQFFRDGVLLEEYFSQVKGGSVTLKDTIENDIK</sequence>
<gene>
    <name evidence="2" type="ORF">ECRASSUSDP1_LOCUS24553</name>
</gene>
<accession>A0AAD2D704</accession>
<dbReference type="AlphaFoldDB" id="A0AAD2D704"/>
<dbReference type="InterPro" id="IPR029016">
    <property type="entry name" value="GAF-like_dom_sf"/>
</dbReference>
<protein>
    <recommendedName>
        <fullName evidence="4">GAF domain-containing protein</fullName>
    </recommendedName>
</protein>
<evidence type="ECO:0000256" key="1">
    <source>
        <dbReference type="SAM" id="Coils"/>
    </source>
</evidence>
<proteinExistence type="predicted"/>
<keyword evidence="3" id="KW-1185">Reference proteome</keyword>
<feature type="coiled-coil region" evidence="1">
    <location>
        <begin position="296"/>
        <end position="323"/>
    </location>
</feature>
<dbReference type="Gene3D" id="3.30.450.40">
    <property type="match status" value="1"/>
</dbReference>
<evidence type="ECO:0000313" key="2">
    <source>
        <dbReference type="EMBL" id="CAI2383062.1"/>
    </source>
</evidence>
<organism evidence="2 3">
    <name type="scientific">Euplotes crassus</name>
    <dbReference type="NCBI Taxonomy" id="5936"/>
    <lineage>
        <taxon>Eukaryota</taxon>
        <taxon>Sar</taxon>
        <taxon>Alveolata</taxon>
        <taxon>Ciliophora</taxon>
        <taxon>Intramacronucleata</taxon>
        <taxon>Spirotrichea</taxon>
        <taxon>Hypotrichia</taxon>
        <taxon>Euplotida</taxon>
        <taxon>Euplotidae</taxon>
        <taxon>Moneuplotes</taxon>
    </lineage>
</organism>
<comment type="caution">
    <text evidence="2">The sequence shown here is derived from an EMBL/GenBank/DDBJ whole genome shotgun (WGS) entry which is preliminary data.</text>
</comment>
<dbReference type="SUPFAM" id="SSF55781">
    <property type="entry name" value="GAF domain-like"/>
    <property type="match status" value="1"/>
</dbReference>